<feature type="compositionally biased region" description="Polar residues" evidence="1">
    <location>
        <begin position="90"/>
        <end position="107"/>
    </location>
</feature>
<keyword evidence="3" id="KW-1185">Reference proteome</keyword>
<evidence type="ECO:0000313" key="3">
    <source>
        <dbReference type="Proteomes" id="UP000278807"/>
    </source>
</evidence>
<dbReference type="EMBL" id="UZAE01012434">
    <property type="protein sequence ID" value="VDO05135.1"/>
    <property type="molecule type" value="Genomic_DNA"/>
</dbReference>
<dbReference type="AlphaFoldDB" id="A0A0R3TNH3"/>
<gene>
    <name evidence="2" type="ORF">HNAJ_LOCUS8931</name>
</gene>
<proteinExistence type="predicted"/>
<accession>A0A0R3TNH3</accession>
<name>A0A0R3TNH3_RODNA</name>
<sequence length="150" mass="16273">MNWPILDVMQYEADPWTGLSKLTAPVLIRKIQVIAQLLRALPLALPPIPSLRTHYSRLSSAARTSPRALLPSYYVRMLVSANPSLPPSCRSIQQPSSPVNAASSQLHSPPKLPGPGVLSGIFLSSPLPSPPLHTLTVLNHMHFGIVHASR</sequence>
<evidence type="ECO:0000313" key="4">
    <source>
        <dbReference type="WBParaSite" id="HNAJ_0000893501-mRNA-1"/>
    </source>
</evidence>
<evidence type="ECO:0000313" key="2">
    <source>
        <dbReference type="EMBL" id="VDO05135.1"/>
    </source>
</evidence>
<feature type="region of interest" description="Disordered" evidence="1">
    <location>
        <begin position="88"/>
        <end position="109"/>
    </location>
</feature>
<dbReference type="OrthoDB" id="6281880at2759"/>
<organism evidence="4">
    <name type="scientific">Rodentolepis nana</name>
    <name type="common">Dwarf tapeworm</name>
    <name type="synonym">Hymenolepis nana</name>
    <dbReference type="NCBI Taxonomy" id="102285"/>
    <lineage>
        <taxon>Eukaryota</taxon>
        <taxon>Metazoa</taxon>
        <taxon>Spiralia</taxon>
        <taxon>Lophotrochozoa</taxon>
        <taxon>Platyhelminthes</taxon>
        <taxon>Cestoda</taxon>
        <taxon>Eucestoda</taxon>
        <taxon>Cyclophyllidea</taxon>
        <taxon>Hymenolepididae</taxon>
        <taxon>Rodentolepis</taxon>
    </lineage>
</organism>
<reference evidence="2 3" key="2">
    <citation type="submission" date="2018-11" db="EMBL/GenBank/DDBJ databases">
        <authorList>
            <consortium name="Pathogen Informatics"/>
        </authorList>
    </citation>
    <scope>NUCLEOTIDE SEQUENCE [LARGE SCALE GENOMIC DNA]</scope>
</reference>
<dbReference type="Proteomes" id="UP000278807">
    <property type="component" value="Unassembled WGS sequence"/>
</dbReference>
<protein>
    <submittedName>
        <fullName evidence="2 4">Uncharacterized protein</fullName>
    </submittedName>
</protein>
<reference evidence="4" key="1">
    <citation type="submission" date="2016-04" db="UniProtKB">
        <authorList>
            <consortium name="WormBaseParasite"/>
        </authorList>
    </citation>
    <scope>IDENTIFICATION</scope>
</reference>
<dbReference type="WBParaSite" id="HNAJ_0000893501-mRNA-1">
    <property type="protein sequence ID" value="HNAJ_0000893501-mRNA-1"/>
    <property type="gene ID" value="HNAJ_0000893501"/>
</dbReference>
<evidence type="ECO:0000256" key="1">
    <source>
        <dbReference type="SAM" id="MobiDB-lite"/>
    </source>
</evidence>